<dbReference type="VEuPathDB" id="FungiDB:PV10_05531"/>
<sequence>MQLSRAVLPDYAALRTATQLHTIPFVRIHPPTHIGNVIFVTDEFDDLQTHVDKSHAESDVGGSAQSWDSSTAHLNDFELAQLLAFEEAGLPSELALSEHSNAPARPGQGPEEVTTRPKDDLPNPKVGDHESPSWVPCICGERVDMLELDAHADMHAQEDVSATDVGVVLEDCHPAELSNGFTTSISQALRNQDQLQSRIPPKNGRPRISPLKQMFLGTSSSPKRGPPYKAVAAKQDRSKRLGRAELGPFAHEKQMPDWLERMLEEGAKTSIVNRIGPDGLLKRVEVVANETPHLIPVLARLSQLDRSVERALYCSPDVRHIAKIPREGGFCGYRNIQMLVSYIQESAGTGYRHFPGRTPTILRIQDMIESAWDRGFNSTGRVETGGIKLTRKYIGTPEAQAFFMSLDIPCEATAYASTDTVEASETMLCAVCEYFDDQDSRNNRDKVIITSKPPIYFQHHGHSMTIVGVESRVDGLVNLVVYDPMFNPSAVLKKLALTMSRAFKCAEPEKLLKAHRRGESYLSRYRDFELLKLIDGRTAAAQA</sequence>
<keyword evidence="1" id="KW-0378">Hydrolase</keyword>
<dbReference type="Gene3D" id="3.90.70.130">
    <property type="match status" value="1"/>
</dbReference>
<evidence type="ECO:0000313" key="4">
    <source>
        <dbReference type="EMBL" id="RVX69512.1"/>
    </source>
</evidence>
<dbReference type="EMBL" id="NAJM01000029">
    <property type="protein sequence ID" value="RVX69512.1"/>
    <property type="molecule type" value="Genomic_DNA"/>
</dbReference>
<dbReference type="Proteomes" id="UP000288859">
    <property type="component" value="Unassembled WGS sequence"/>
</dbReference>
<protein>
    <recommendedName>
        <fullName evidence="3">UFSP1/2/DUB catalytic domain-containing protein</fullName>
    </recommendedName>
</protein>
<evidence type="ECO:0000256" key="1">
    <source>
        <dbReference type="ARBA" id="ARBA00022801"/>
    </source>
</evidence>
<gene>
    <name evidence="4" type="ORF">B0A52_06576</name>
</gene>
<reference evidence="4 5" key="1">
    <citation type="submission" date="2017-03" db="EMBL/GenBank/DDBJ databases">
        <title>Genomes of endolithic fungi from Antarctica.</title>
        <authorList>
            <person name="Coleine C."/>
            <person name="Masonjones S."/>
            <person name="Stajich J.E."/>
        </authorList>
    </citation>
    <scope>NUCLEOTIDE SEQUENCE [LARGE SCALE GENOMIC DNA]</scope>
    <source>
        <strain evidence="4 5">CCFEE 6314</strain>
    </source>
</reference>
<feature type="domain" description="UFSP1/2/DUB catalytic" evidence="3">
    <location>
        <begin position="309"/>
        <end position="531"/>
    </location>
</feature>
<evidence type="ECO:0000256" key="2">
    <source>
        <dbReference type="SAM" id="MobiDB-lite"/>
    </source>
</evidence>
<evidence type="ECO:0000313" key="5">
    <source>
        <dbReference type="Proteomes" id="UP000288859"/>
    </source>
</evidence>
<dbReference type="Pfam" id="PF07910">
    <property type="entry name" value="Peptidase_C78"/>
    <property type="match status" value="1"/>
</dbReference>
<dbReference type="OrthoDB" id="288987at2759"/>
<accession>A0A438N1E7</accession>
<feature type="region of interest" description="Disordered" evidence="2">
    <location>
        <begin position="99"/>
        <end position="132"/>
    </location>
</feature>
<dbReference type="InterPro" id="IPR012462">
    <property type="entry name" value="UFSP1/2_DUB_cat"/>
</dbReference>
<dbReference type="GO" id="GO:0016787">
    <property type="term" value="F:hydrolase activity"/>
    <property type="evidence" value="ECO:0007669"/>
    <property type="project" value="UniProtKB-KW"/>
</dbReference>
<feature type="compositionally biased region" description="Basic and acidic residues" evidence="2">
    <location>
        <begin position="113"/>
        <end position="131"/>
    </location>
</feature>
<feature type="region of interest" description="Disordered" evidence="2">
    <location>
        <begin position="215"/>
        <end position="237"/>
    </location>
</feature>
<proteinExistence type="predicted"/>
<name>A0A438N1E7_EXOME</name>
<dbReference type="AlphaFoldDB" id="A0A438N1E7"/>
<organism evidence="4 5">
    <name type="scientific">Exophiala mesophila</name>
    <name type="common">Black yeast-like fungus</name>
    <dbReference type="NCBI Taxonomy" id="212818"/>
    <lineage>
        <taxon>Eukaryota</taxon>
        <taxon>Fungi</taxon>
        <taxon>Dikarya</taxon>
        <taxon>Ascomycota</taxon>
        <taxon>Pezizomycotina</taxon>
        <taxon>Eurotiomycetes</taxon>
        <taxon>Chaetothyriomycetidae</taxon>
        <taxon>Chaetothyriales</taxon>
        <taxon>Herpotrichiellaceae</taxon>
        <taxon>Exophiala</taxon>
    </lineage>
</organism>
<evidence type="ECO:0000259" key="3">
    <source>
        <dbReference type="Pfam" id="PF07910"/>
    </source>
</evidence>
<comment type="caution">
    <text evidence="4">The sequence shown here is derived from an EMBL/GenBank/DDBJ whole genome shotgun (WGS) entry which is preliminary data.</text>
</comment>